<accession>A0ACD3BFU0</accession>
<dbReference type="Proteomes" id="UP000308600">
    <property type="component" value="Unassembled WGS sequence"/>
</dbReference>
<sequence>MRRDQSNGAAVSANNSFLSSASSVLLGSTGVESLKSGFIVGFFGSPDWETRPEIVCTKPRSEQQRRMYHLQDKSHSSQRAGTARSKKSETHGTCSSSTLAKYAHGPDTSQSPKQWSPSRLSGSFPDARTTPRYFSLPALKSKDRIVLRRHASLVHPMNQQSQSIASADELGYSSLRLVERSSVTDIPLPLAPSRSYQTGHERLQYTPSLPALRDIETGNGAGAWFGSPKMQHNPDYFTPIKTTEPRLITPPKENNALTEDPLYAGLHNSIVFPTRPDATQPEEWDTALKQVDGPNISPPLPSSVNQHPGPMLPLRLHTQYRRPRPRRSPTLAPSPLRRMILPDSSESVLGYAPSVQLNKSPSVKSLPYYGGNGRPSPSTSRKTSGEHASPTLFHEDLSPSVRPCSQDDPDDPSVLLGMIRELVEETSAWDPDLFVDPNFKSMIEESRLSFAIPTAHGKSQASRDVSNSPGSSTRKRSEGSPTSSAGHQNNPFPVSPATSASHRHPRELMEFWDGKHWIEDIHAGGSVGLAW</sequence>
<gene>
    <name evidence="1" type="ORF">BDN72DRAFT_852948</name>
</gene>
<name>A0ACD3BFU0_9AGAR</name>
<keyword evidence="2" id="KW-1185">Reference proteome</keyword>
<organism evidence="1 2">
    <name type="scientific">Pluteus cervinus</name>
    <dbReference type="NCBI Taxonomy" id="181527"/>
    <lineage>
        <taxon>Eukaryota</taxon>
        <taxon>Fungi</taxon>
        <taxon>Dikarya</taxon>
        <taxon>Basidiomycota</taxon>
        <taxon>Agaricomycotina</taxon>
        <taxon>Agaricomycetes</taxon>
        <taxon>Agaricomycetidae</taxon>
        <taxon>Agaricales</taxon>
        <taxon>Pluteineae</taxon>
        <taxon>Pluteaceae</taxon>
        <taxon>Pluteus</taxon>
    </lineage>
</organism>
<reference evidence="1 2" key="1">
    <citation type="journal article" date="2019" name="Nat. Ecol. Evol.">
        <title>Megaphylogeny resolves global patterns of mushroom evolution.</title>
        <authorList>
            <person name="Varga T."/>
            <person name="Krizsan K."/>
            <person name="Foldi C."/>
            <person name="Dima B."/>
            <person name="Sanchez-Garcia M."/>
            <person name="Sanchez-Ramirez S."/>
            <person name="Szollosi G.J."/>
            <person name="Szarkandi J.G."/>
            <person name="Papp V."/>
            <person name="Albert L."/>
            <person name="Andreopoulos W."/>
            <person name="Angelini C."/>
            <person name="Antonin V."/>
            <person name="Barry K.W."/>
            <person name="Bougher N.L."/>
            <person name="Buchanan P."/>
            <person name="Buyck B."/>
            <person name="Bense V."/>
            <person name="Catcheside P."/>
            <person name="Chovatia M."/>
            <person name="Cooper J."/>
            <person name="Damon W."/>
            <person name="Desjardin D."/>
            <person name="Finy P."/>
            <person name="Geml J."/>
            <person name="Haridas S."/>
            <person name="Hughes K."/>
            <person name="Justo A."/>
            <person name="Karasinski D."/>
            <person name="Kautmanova I."/>
            <person name="Kiss B."/>
            <person name="Kocsube S."/>
            <person name="Kotiranta H."/>
            <person name="LaButti K.M."/>
            <person name="Lechner B.E."/>
            <person name="Liimatainen K."/>
            <person name="Lipzen A."/>
            <person name="Lukacs Z."/>
            <person name="Mihaltcheva S."/>
            <person name="Morgado L.N."/>
            <person name="Niskanen T."/>
            <person name="Noordeloos M.E."/>
            <person name="Ohm R.A."/>
            <person name="Ortiz-Santana B."/>
            <person name="Ovrebo C."/>
            <person name="Racz N."/>
            <person name="Riley R."/>
            <person name="Savchenko A."/>
            <person name="Shiryaev A."/>
            <person name="Soop K."/>
            <person name="Spirin V."/>
            <person name="Szebenyi C."/>
            <person name="Tomsovsky M."/>
            <person name="Tulloss R.E."/>
            <person name="Uehling J."/>
            <person name="Grigoriev I.V."/>
            <person name="Vagvolgyi C."/>
            <person name="Papp T."/>
            <person name="Martin F.M."/>
            <person name="Miettinen O."/>
            <person name="Hibbett D.S."/>
            <person name="Nagy L.G."/>
        </authorList>
    </citation>
    <scope>NUCLEOTIDE SEQUENCE [LARGE SCALE GENOMIC DNA]</scope>
    <source>
        <strain evidence="1 2">NL-1719</strain>
    </source>
</reference>
<dbReference type="EMBL" id="ML208261">
    <property type="protein sequence ID" value="TFK75877.1"/>
    <property type="molecule type" value="Genomic_DNA"/>
</dbReference>
<protein>
    <submittedName>
        <fullName evidence="1">Uncharacterized protein</fullName>
    </submittedName>
</protein>
<proteinExistence type="predicted"/>
<evidence type="ECO:0000313" key="1">
    <source>
        <dbReference type="EMBL" id="TFK75877.1"/>
    </source>
</evidence>
<evidence type="ECO:0000313" key="2">
    <source>
        <dbReference type="Proteomes" id="UP000308600"/>
    </source>
</evidence>